<sequence>MQERETAKNFAKLLEKKPLATEFAQLSIDDLSPLSVLALATEAQVNVVDNDSFNIATASLNIIIGLVRYDKSTLLRTLSGESFFSSGIIHMRTCNMAFCHWDAWISNCVIRQAVIGTNDSDHEWHQKCLKRLCLTMTLNLHPSPCNIFPSTDSNPNDISSALDLSISALVFSRLLSPNDLLKRQERTFILATHADTKTPLFSQLTLQP</sequence>
<dbReference type="STRING" id="87229.A0A4Z1KV81"/>
<protein>
    <submittedName>
        <fullName evidence="1">Uncharacterized protein</fullName>
    </submittedName>
</protein>
<organism evidence="1 2">
    <name type="scientific">Botrytis porri</name>
    <dbReference type="NCBI Taxonomy" id="87229"/>
    <lineage>
        <taxon>Eukaryota</taxon>
        <taxon>Fungi</taxon>
        <taxon>Dikarya</taxon>
        <taxon>Ascomycota</taxon>
        <taxon>Pezizomycotina</taxon>
        <taxon>Leotiomycetes</taxon>
        <taxon>Helotiales</taxon>
        <taxon>Sclerotiniaceae</taxon>
        <taxon>Botrytis</taxon>
    </lineage>
</organism>
<reference evidence="1 2" key="1">
    <citation type="submission" date="2017-12" db="EMBL/GenBank/DDBJ databases">
        <title>Comparative genomics of Botrytis spp.</title>
        <authorList>
            <person name="Valero-Jimenez C.A."/>
            <person name="Tapia P."/>
            <person name="Veloso J."/>
            <person name="Silva-Moreno E."/>
            <person name="Staats M."/>
            <person name="Valdes J.H."/>
            <person name="Van Kan J.A.L."/>
        </authorList>
    </citation>
    <scope>NUCLEOTIDE SEQUENCE [LARGE SCALE GENOMIC DNA]</scope>
    <source>
        <strain evidence="1 2">MUCL3349</strain>
    </source>
</reference>
<proteinExistence type="predicted"/>
<evidence type="ECO:0000313" key="2">
    <source>
        <dbReference type="Proteomes" id="UP000297280"/>
    </source>
</evidence>
<evidence type="ECO:0000313" key="1">
    <source>
        <dbReference type="EMBL" id="TGO88452.1"/>
    </source>
</evidence>
<accession>A0A4Z1KV81</accession>
<name>A0A4Z1KV81_9HELO</name>
<dbReference type="InterPro" id="IPR027417">
    <property type="entry name" value="P-loop_NTPase"/>
</dbReference>
<dbReference type="AlphaFoldDB" id="A0A4Z1KV81"/>
<keyword evidence="2" id="KW-1185">Reference proteome</keyword>
<comment type="caution">
    <text evidence="1">The sequence shown here is derived from an EMBL/GenBank/DDBJ whole genome shotgun (WGS) entry which is preliminary data.</text>
</comment>
<dbReference type="EMBL" id="PQXO01000161">
    <property type="protein sequence ID" value="TGO88452.1"/>
    <property type="molecule type" value="Genomic_DNA"/>
</dbReference>
<dbReference type="Gene3D" id="3.40.50.300">
    <property type="entry name" value="P-loop containing nucleotide triphosphate hydrolases"/>
    <property type="match status" value="1"/>
</dbReference>
<gene>
    <name evidence="1" type="ORF">BPOR_0161g00060</name>
</gene>
<dbReference type="Proteomes" id="UP000297280">
    <property type="component" value="Unassembled WGS sequence"/>
</dbReference>
<dbReference type="SUPFAM" id="SSF52540">
    <property type="entry name" value="P-loop containing nucleoside triphosphate hydrolases"/>
    <property type="match status" value="1"/>
</dbReference>